<feature type="domain" description="DDE Tnp4" evidence="3">
    <location>
        <begin position="69"/>
        <end position="116"/>
    </location>
</feature>
<dbReference type="EMBL" id="HBUF01160243">
    <property type="protein sequence ID" value="CAG6649904.1"/>
    <property type="molecule type" value="Transcribed_RNA"/>
</dbReference>
<evidence type="ECO:0000259" key="3">
    <source>
        <dbReference type="Pfam" id="PF13359"/>
    </source>
</evidence>
<accession>A0A8D8RJB0</accession>
<dbReference type="AlphaFoldDB" id="A0A8D8RJB0"/>
<protein>
    <submittedName>
        <fullName evidence="4">Nuclease HARBI1</fullName>
    </submittedName>
</protein>
<keyword evidence="2" id="KW-0479">Metal-binding</keyword>
<organism evidence="4">
    <name type="scientific">Cacopsylla melanoneura</name>
    <dbReference type="NCBI Taxonomy" id="428564"/>
    <lineage>
        <taxon>Eukaryota</taxon>
        <taxon>Metazoa</taxon>
        <taxon>Ecdysozoa</taxon>
        <taxon>Arthropoda</taxon>
        <taxon>Hexapoda</taxon>
        <taxon>Insecta</taxon>
        <taxon>Pterygota</taxon>
        <taxon>Neoptera</taxon>
        <taxon>Paraneoptera</taxon>
        <taxon>Hemiptera</taxon>
        <taxon>Sternorrhyncha</taxon>
        <taxon>Psylloidea</taxon>
        <taxon>Psyllidae</taxon>
        <taxon>Psyllinae</taxon>
        <taxon>Cacopsylla</taxon>
    </lineage>
</organism>
<proteinExistence type="predicted"/>
<dbReference type="GO" id="GO:0046872">
    <property type="term" value="F:metal ion binding"/>
    <property type="evidence" value="ECO:0007669"/>
    <property type="project" value="UniProtKB-KW"/>
</dbReference>
<evidence type="ECO:0000313" key="4">
    <source>
        <dbReference type="EMBL" id="CAG6649904.1"/>
    </source>
</evidence>
<dbReference type="Pfam" id="PF13359">
    <property type="entry name" value="DDE_Tnp_4"/>
    <property type="match status" value="1"/>
</dbReference>
<sequence length="154" mass="16738">MGNGSQYHGIGAMHGIAKSSVCRQLHEVVAAICDDLFLREVCWPEPADRLRIAADFLRKGGFPSVGGCVDGTMVNIDSPSQHEEQYVNRHGNHALNVMAICGPNLQIYAASSRWPAGSLGTHRCTGSLNWRIGDHFLVQSSLVCMFLCTTYTGC</sequence>
<comment type="cofactor">
    <cofactor evidence="1">
        <name>a divalent metal cation</name>
        <dbReference type="ChEBI" id="CHEBI:60240"/>
    </cofactor>
</comment>
<name>A0A8D8RJB0_9HEMI</name>
<evidence type="ECO:0000256" key="2">
    <source>
        <dbReference type="ARBA" id="ARBA00022723"/>
    </source>
</evidence>
<dbReference type="InterPro" id="IPR027806">
    <property type="entry name" value="HARBI1_dom"/>
</dbReference>
<reference evidence="4" key="1">
    <citation type="submission" date="2021-05" db="EMBL/GenBank/DDBJ databases">
        <authorList>
            <person name="Alioto T."/>
            <person name="Alioto T."/>
            <person name="Gomez Garrido J."/>
        </authorList>
    </citation>
    <scope>NUCLEOTIDE SEQUENCE</scope>
</reference>
<evidence type="ECO:0000256" key="1">
    <source>
        <dbReference type="ARBA" id="ARBA00001968"/>
    </source>
</evidence>